<organism evidence="1">
    <name type="scientific">Anguilla anguilla</name>
    <name type="common">European freshwater eel</name>
    <name type="synonym">Muraena anguilla</name>
    <dbReference type="NCBI Taxonomy" id="7936"/>
    <lineage>
        <taxon>Eukaryota</taxon>
        <taxon>Metazoa</taxon>
        <taxon>Chordata</taxon>
        <taxon>Craniata</taxon>
        <taxon>Vertebrata</taxon>
        <taxon>Euteleostomi</taxon>
        <taxon>Actinopterygii</taxon>
        <taxon>Neopterygii</taxon>
        <taxon>Teleostei</taxon>
        <taxon>Anguilliformes</taxon>
        <taxon>Anguillidae</taxon>
        <taxon>Anguilla</taxon>
    </lineage>
</organism>
<proteinExistence type="predicted"/>
<reference evidence="1" key="2">
    <citation type="journal article" date="2015" name="Fish Shellfish Immunol.">
        <title>Early steps in the European eel (Anguilla anguilla)-Vibrio vulnificus interaction in the gills: Role of the RtxA13 toxin.</title>
        <authorList>
            <person name="Callol A."/>
            <person name="Pajuelo D."/>
            <person name="Ebbesson L."/>
            <person name="Teles M."/>
            <person name="MacKenzie S."/>
            <person name="Amaro C."/>
        </authorList>
    </citation>
    <scope>NUCLEOTIDE SEQUENCE</scope>
</reference>
<dbReference type="AlphaFoldDB" id="A0A0E9SDY6"/>
<accession>A0A0E9SDY6</accession>
<protein>
    <submittedName>
        <fullName evidence="1">Uncharacterized protein</fullName>
    </submittedName>
</protein>
<reference evidence="1" key="1">
    <citation type="submission" date="2014-11" db="EMBL/GenBank/DDBJ databases">
        <authorList>
            <person name="Amaro Gonzalez C."/>
        </authorList>
    </citation>
    <scope>NUCLEOTIDE SEQUENCE</scope>
</reference>
<sequence length="53" mass="6232">MNKIYTPVGLYKIQVTHTYPQQSIIQSIFYSTMISDDSLICKFDICHYRGVDR</sequence>
<name>A0A0E9SDY6_ANGAN</name>
<dbReference type="EMBL" id="GBXM01069125">
    <property type="protein sequence ID" value="JAH39452.1"/>
    <property type="molecule type" value="Transcribed_RNA"/>
</dbReference>
<evidence type="ECO:0000313" key="1">
    <source>
        <dbReference type="EMBL" id="JAH39452.1"/>
    </source>
</evidence>